<dbReference type="Proteomes" id="UP001500212">
    <property type="component" value="Unassembled WGS sequence"/>
</dbReference>
<dbReference type="InterPro" id="IPR042099">
    <property type="entry name" value="ANL_N_sf"/>
</dbReference>
<feature type="region of interest" description="Disordered" evidence="6">
    <location>
        <begin position="1993"/>
        <end position="2012"/>
    </location>
</feature>
<dbReference type="Gene3D" id="3.40.50.980">
    <property type="match status" value="4"/>
</dbReference>
<dbReference type="Gene3D" id="3.30.559.10">
    <property type="entry name" value="Chloramphenicol acetyltransferase-like domain"/>
    <property type="match status" value="4"/>
</dbReference>
<comment type="cofactor">
    <cofactor evidence="1">
        <name>pantetheine 4'-phosphate</name>
        <dbReference type="ChEBI" id="CHEBI:47942"/>
    </cofactor>
</comment>
<evidence type="ECO:0000256" key="3">
    <source>
        <dbReference type="ARBA" id="ARBA00022553"/>
    </source>
</evidence>
<organism evidence="8 9">
    <name type="scientific">Actinoallomurus liliacearum</name>
    <dbReference type="NCBI Taxonomy" id="1080073"/>
    <lineage>
        <taxon>Bacteria</taxon>
        <taxon>Bacillati</taxon>
        <taxon>Actinomycetota</taxon>
        <taxon>Actinomycetes</taxon>
        <taxon>Streptosporangiales</taxon>
        <taxon>Thermomonosporaceae</taxon>
        <taxon>Actinoallomurus</taxon>
    </lineage>
</organism>
<dbReference type="Gene3D" id="3.30.300.30">
    <property type="match status" value="3"/>
</dbReference>
<keyword evidence="9" id="KW-1185">Reference proteome</keyword>
<keyword evidence="4" id="KW-0677">Repeat</keyword>
<dbReference type="InterPro" id="IPR010060">
    <property type="entry name" value="NRPS_synth"/>
</dbReference>
<comment type="caution">
    <text evidence="8">The sequence shown here is derived from an EMBL/GenBank/DDBJ whole genome shotgun (WGS) entry which is preliminary data.</text>
</comment>
<dbReference type="SMART" id="SM00823">
    <property type="entry name" value="PKS_PP"/>
    <property type="match status" value="3"/>
</dbReference>
<dbReference type="InterPro" id="IPR010071">
    <property type="entry name" value="AA_adenyl_dom"/>
</dbReference>
<dbReference type="InterPro" id="IPR023213">
    <property type="entry name" value="CAT-like_dom_sf"/>
</dbReference>
<dbReference type="InterPro" id="IPR020845">
    <property type="entry name" value="AMP-binding_CS"/>
</dbReference>
<dbReference type="NCBIfam" id="NF003417">
    <property type="entry name" value="PRK04813.1"/>
    <property type="match status" value="3"/>
</dbReference>
<dbReference type="SUPFAM" id="SSF47336">
    <property type="entry name" value="ACP-like"/>
    <property type="match status" value="3"/>
</dbReference>
<evidence type="ECO:0000256" key="4">
    <source>
        <dbReference type="ARBA" id="ARBA00022737"/>
    </source>
</evidence>
<feature type="domain" description="Carrier" evidence="7">
    <location>
        <begin position="992"/>
        <end position="1067"/>
    </location>
</feature>
<keyword evidence="3" id="KW-0597">Phosphoprotein</keyword>
<dbReference type="Gene3D" id="2.30.38.10">
    <property type="entry name" value="Luciferase, Domain 3"/>
    <property type="match status" value="2"/>
</dbReference>
<feature type="domain" description="Carrier" evidence="7">
    <location>
        <begin position="2011"/>
        <end position="2086"/>
    </location>
</feature>
<dbReference type="CDD" id="cd17646">
    <property type="entry name" value="A_NRPS_AB3403-like"/>
    <property type="match status" value="1"/>
</dbReference>
<evidence type="ECO:0000313" key="9">
    <source>
        <dbReference type="Proteomes" id="UP001500212"/>
    </source>
</evidence>
<dbReference type="Gene3D" id="3.40.50.12780">
    <property type="entry name" value="N-terminal domain of ligase-like"/>
    <property type="match status" value="1"/>
</dbReference>
<evidence type="ECO:0000313" key="8">
    <source>
        <dbReference type="EMBL" id="GAA4617549.1"/>
    </source>
</evidence>
<feature type="domain" description="Carrier" evidence="7">
    <location>
        <begin position="3063"/>
        <end position="3137"/>
    </location>
</feature>
<dbReference type="Gene3D" id="3.30.559.30">
    <property type="entry name" value="Nonribosomal peptide synthetase, condensation domain"/>
    <property type="match status" value="4"/>
</dbReference>
<dbReference type="Pfam" id="PF00550">
    <property type="entry name" value="PP-binding"/>
    <property type="match status" value="3"/>
</dbReference>
<dbReference type="InterPro" id="IPR000873">
    <property type="entry name" value="AMP-dep_synth/lig_dom"/>
</dbReference>
<sequence>MTTPWPLSAAQRGVWYAQLLNPDAPVQVAQYIEIDGPVDPEVFAAAVRACAHEVEAVHVRLVETAGDGPPGQVLDVAPVEVPVVDLSGEDDPMAAARAWMRADAATPVDLVGGRLFGNALLRLGAGRHLWYLRCHHLAVDGYSGPLITRRLAEVYTAMVDGRPHGAGTLGSLEVLLTEDEEYRASGRFARDRAYWLERCADLPDAPSLAVRPAHGVRPSARFHRASGRLGPDEADALTSAARLLGTTLTGLTIAAAAAYTTRLCGVSDVVLGLAVTARTTPAARRTPGMLSNVLPLRLTVRPADSVRALTAQVTEQVGRLLRHQRYRLEDLRRDLGLLDGRPLYGPLINVMGFEQDLDFAGHRGVPHVLTTGPVEDLAVNVYEGTAGEGTRVDVDAHPERYTETEATAHHARLLNFLRTLATAAPDRPIGVLDVALPEERVPGGPQTIRTRQATVSEAPGAIPDPLEAVPATSEAAPETRGTVPVMRRATIPGLFADRVARCPDAVAVTHAGTSLTYADLNARANRLAHRLIARGAGPERLVALAFPRSADLVVAILAVLKSGAAYVPIDPDYPAGRIAAMLEDAAPALVVTAPGVRPPAGVEGVVLDADLLAGSPDHDPVVPLRPEHPAYVIYTSGSTGRPKGVVVPHANVVRLLDATDHWFGFGPSDVWTLFHSYAFDFSVWELWGALLYGGRLVVVPYDVSRSPDDFLRLLDDERVTVLNQTPSAFGQLMRADRDKSRDLALRYVIFGGEALDPSRLADWYSRHADDAPVLVNMYGITETTVHVTYAPLDAAGAAAGFGSVIGGAIPDLRAYVLDAALRPVPPGVTGELYVAGAGLARGYLGRPDLTAERFVADPYGPGRMYRSGDLARRHADGRLEYVGRADHQVQLRGFRIELGEIETVLAAHPAVDEVAAVVREDGPDDDRRRRIVAYVTGRDADPAALRERVRDALPAHMVPSAVVRLDALPLTPNGKLDRRALPAPEVGSSSRGPRTPVEEVLCGVFAEVLGTPVVGVDDGFFELGGDSLLATRVVARVRAVLGVEIPVRALFETPTVAGLAAALDASAPARPPLVPAGDRPDRAAPSYAQRRLWFLNHLEGDAATYTMPVALRLAGRLDADALRAALADLVARHEVLRTVYPLADGEPRQVVLDDVRPEVPVTRPADLEAALARDSRRGFDLATEIPIRARLYAAGPDEHVLLVVLHHIATDGWSLAPLARDLVAAYAARAEGRPPAGEPLPVQYADYALWQRDLLGAEDDPDSLISRQVAYWRKTLDGLPDRLDLPTDRPRPAEASHAGGRVPVRLDAERLAALASATGASVFMVVQAALAALLTRLGAGTDVPIGTPIAGRTDQALDDLVGMFVNTLVLRTDTEGNPTFRELVGRVRDADLAAYQHQDVPFERLVEILNPPRSLARHPLFQVMLAFQNTGQVEVELPGLTARIRPLESGTAKFDLLLDLDASGAGALEYATDLFDPATAEAVAARLDRLLTAVAADPDTRIGAIDLLDEPERHRMLAEFNDTARPVPDATLAELFGEQADRTPDAVAVLDPANSVTLTYAELNARADRLAGALAARGVGPEDFVAVALPRSAELIVALWGVLKAGAAYVPIDLGHPAERIALLLDDARPACVIAHEDTELPRDLPRLPPDRRGDAPGVRRARPGNAAYLIYTSGSTGRPKGVVVPHRGVADLVDWAVRDFGRDRLSRVLAATSLNFDVSVFDTLVPLLAGGSIEIVPDLLTLLDRPVDVDLICAVPSALAAVLAEGARPKAGTLALAGEALTPTLLREARAALPGTRIANIYGPTEATVYALAWEGDGDPDGTVPIGRPLTNTGAYILDAWLNPVPAGVPGELYLTGGLARGYHDRPDLTAERFVANPLGPGRMYRTGDLARWTADGQIEYLGRTDHQLKIRGFRVEPGEIEAVLSAHETVGRAVVVLREDRPGDRRLVAYVTGHGDPVELREFTADRLPGHMVPSAVVVLDAFPLTPSGKLDRAALPAPDTSATAPSRGPRTPAEGIVCGIFADVLGVERVDVHDGFFDLGGNSLLATRVISRIRSAFGVEPAIRALFEAPTPAGLLRTLDTAGTARPPLRPVDHPPIVPLSYAQQRQWFLDSLEDEPSGTYNLPIALRLTGKLDEAALRIALCDLAERHEPLRTVFPVSGGTPYQLVVDGMAPELTVVDVAESPELYERVAADAARGFDLAVEPPLRAHLYALGADEHLLLIVVHHIACDGWSLAPLARDLIGAYAARIQGETPSWNPLPVRYADYALWQRALLEDDDPAGLIGRQVAYWREALAGLPDRLALPTDRPRPACASYRGATVAFDVDTALHARLEALARRHGATAFMVAQAALAALLTRLGAGTDIPIGSPIAGRTDEALDDLVGMFVNTLVLRTDTGGDPSFAELLTRVRETDLAAYQHQDLPFERLVEVVAPERSMARHPLFQVMLAFQNNERAVVDLPDVQVAVEPVHAGVAKFDLHLMLEERRTPDGGPAGLDGTLEYALDLFDAGTAERIAARFVRLLEAVTADPDARIGAIDLLDETERRRVLEEWNDTARPVPAVTLADLFEAQVARTPDAVALVYEGVELTYAEFDARANRLAHYLVECGVRPERPVALALPRSVELPVAMYAVVKAGAAYVPVDPDHPADRIAYVLTDTRPAVVITTTGIAGRLPNEAPLLILDDPGVRDELDALPATAPSRSVAPGDAAYVIYTSGSTGRPKGVVVPHAGIVNRLLWAQSEYGLGPGDRVVQKTPATFDVSVWEFFWPLQTGAALVVARPDGHRDPAHLAELIQRQGVTTAHFVPSMLAAFLTEPEAAGCTGLRRVLCSGEALPPELAARFHGLLPDVELHNLYGPTEASVDVTSWRYTPGSANVPIGRPVWNTRAYVLDAALRPVPPGVPGELYLAGDQLARGYHDRPALTAERFIADPYGTGRMYRTGDLARWNHHGELEYLGRTDHQVKIRGVRVELGEIENILAGQAGVTSVVVLAREDRPGDRRLVAYVTGDADPAEVRSAAARVLPESMVPAAVVALDELPLTSSGKVDRAALPAPVFGASAGSRAPGTPAERLLCEIFAEVLGSASVGADDGFFDLGGDSILAIQLVSRSRAAGLVISARDVFEHRTPAALAAVARTAADVTTRTEPPGAGIGPVPRTPIVAWLAERGGPFGAFSQAMLLTVPPHLGVDRLTAAVRTLLDHHDALRTRLRRTDGDSWWLETTPPGTVDAAMCVGRVEGYDGEAIATRAEAARRSLDPEAGAMVRVVWFDAGDAPGRLLLVLHHLVVDGVSWRILLPDLVLALEDVALDPVPTSYRRWAQRLAAAANHPQVVDELPRWIEILDVDDPSLGGAGSRNVAAYTGAELRRFTVTLPREQAEPLLTTVPAAFHCGVNDVLLTGLARAVTAWRRDRGQATDDGVLIDLEGHGREDPDGLDGETTEDPYGGTDLTRTVGWFTALHPVRLNPGGEDAGQTLKRVKEQLRAVPAGLTYGLLRHLNPRTRDRLAALPTPQIVFNYLGRVDTGDGDWSLAPESDVLGPGHDPDLTVSHGLEIDAVTRDGALRATWVWPGGWLPEDAVRDLADRWFAALRELAGADGGGYTPSDLTLVELDQDEIEALEDLWEQG</sequence>
<dbReference type="CDD" id="cd19540">
    <property type="entry name" value="LCL_NRPS-like"/>
    <property type="match status" value="2"/>
</dbReference>
<dbReference type="CDD" id="cd05930">
    <property type="entry name" value="A_NRPS"/>
    <property type="match status" value="1"/>
</dbReference>
<evidence type="ECO:0000256" key="6">
    <source>
        <dbReference type="SAM" id="MobiDB-lite"/>
    </source>
</evidence>
<dbReference type="InterPro" id="IPR025110">
    <property type="entry name" value="AMP-bd_C"/>
</dbReference>
<dbReference type="Pfam" id="PF00668">
    <property type="entry name" value="Condensation"/>
    <property type="match status" value="4"/>
</dbReference>
<dbReference type="SUPFAM" id="SSF56801">
    <property type="entry name" value="Acetyl-CoA synthetase-like"/>
    <property type="match status" value="3"/>
</dbReference>
<dbReference type="RefSeq" id="WP_345365791.1">
    <property type="nucleotide sequence ID" value="NZ_BAABHJ010000040.1"/>
</dbReference>
<evidence type="ECO:0000259" key="7">
    <source>
        <dbReference type="PROSITE" id="PS50075"/>
    </source>
</evidence>
<dbReference type="NCBIfam" id="TIGR01720">
    <property type="entry name" value="NRPS-para261"/>
    <property type="match status" value="1"/>
</dbReference>
<dbReference type="PROSITE" id="PS50075">
    <property type="entry name" value="CARRIER"/>
    <property type="match status" value="3"/>
</dbReference>
<name>A0ABP8TVM3_9ACTN</name>
<dbReference type="InterPro" id="IPR006162">
    <property type="entry name" value="Ppantetheine_attach_site"/>
</dbReference>
<dbReference type="PANTHER" id="PTHR45527:SF1">
    <property type="entry name" value="FATTY ACID SYNTHASE"/>
    <property type="match status" value="1"/>
</dbReference>
<dbReference type="CDD" id="cd17643">
    <property type="entry name" value="A_NRPS_Cytc1-like"/>
    <property type="match status" value="1"/>
</dbReference>
<keyword evidence="2" id="KW-0596">Phosphopantetheine</keyword>
<proteinExistence type="predicted"/>
<dbReference type="SUPFAM" id="SSF52777">
    <property type="entry name" value="CoA-dependent acyltransferases"/>
    <property type="match status" value="8"/>
</dbReference>
<dbReference type="InterPro" id="IPR036736">
    <property type="entry name" value="ACP-like_sf"/>
</dbReference>
<dbReference type="PROSITE" id="PS00012">
    <property type="entry name" value="PHOSPHOPANTETHEINE"/>
    <property type="match status" value="2"/>
</dbReference>
<evidence type="ECO:0000256" key="5">
    <source>
        <dbReference type="ARBA" id="ARBA00023194"/>
    </source>
</evidence>
<dbReference type="InterPro" id="IPR001242">
    <property type="entry name" value="Condensation_dom"/>
</dbReference>
<reference evidence="9" key="1">
    <citation type="journal article" date="2019" name="Int. J. Syst. Evol. Microbiol.">
        <title>The Global Catalogue of Microorganisms (GCM) 10K type strain sequencing project: providing services to taxonomists for standard genome sequencing and annotation.</title>
        <authorList>
            <consortium name="The Broad Institute Genomics Platform"/>
            <consortium name="The Broad Institute Genome Sequencing Center for Infectious Disease"/>
            <person name="Wu L."/>
            <person name="Ma J."/>
        </authorList>
    </citation>
    <scope>NUCLEOTIDE SEQUENCE [LARGE SCALE GENOMIC DNA]</scope>
    <source>
        <strain evidence="9">JCM 17938</strain>
    </source>
</reference>
<feature type="region of interest" description="Disordered" evidence="6">
    <location>
        <begin position="3419"/>
        <end position="3442"/>
    </location>
</feature>
<dbReference type="InterPro" id="IPR045851">
    <property type="entry name" value="AMP-bd_C_sf"/>
</dbReference>
<evidence type="ECO:0000256" key="2">
    <source>
        <dbReference type="ARBA" id="ARBA00022450"/>
    </source>
</evidence>
<accession>A0ABP8TVM3</accession>
<dbReference type="Pfam" id="PF00501">
    <property type="entry name" value="AMP-binding"/>
    <property type="match status" value="3"/>
</dbReference>
<dbReference type="PANTHER" id="PTHR45527">
    <property type="entry name" value="NONRIBOSOMAL PEPTIDE SYNTHETASE"/>
    <property type="match status" value="1"/>
</dbReference>
<keyword evidence="5" id="KW-0045">Antibiotic biosynthesis</keyword>
<dbReference type="Gene3D" id="1.10.1200.10">
    <property type="entry name" value="ACP-like"/>
    <property type="match status" value="3"/>
</dbReference>
<protein>
    <submittedName>
        <fullName evidence="8">Non-ribosomal peptide synthetase</fullName>
    </submittedName>
</protein>
<dbReference type="NCBIfam" id="TIGR01733">
    <property type="entry name" value="AA-adenyl-dom"/>
    <property type="match status" value="3"/>
</dbReference>
<evidence type="ECO:0000256" key="1">
    <source>
        <dbReference type="ARBA" id="ARBA00001957"/>
    </source>
</evidence>
<dbReference type="EMBL" id="BAABHJ010000040">
    <property type="protein sequence ID" value="GAA4617549.1"/>
    <property type="molecule type" value="Genomic_DNA"/>
</dbReference>
<dbReference type="InterPro" id="IPR009081">
    <property type="entry name" value="PP-bd_ACP"/>
</dbReference>
<gene>
    <name evidence="8" type="ORF">GCM10023195_78400</name>
</gene>
<dbReference type="PROSITE" id="PS00455">
    <property type="entry name" value="AMP_BINDING"/>
    <property type="match status" value="3"/>
</dbReference>
<dbReference type="Pfam" id="PF13193">
    <property type="entry name" value="AMP-binding_C"/>
    <property type="match status" value="3"/>
</dbReference>
<dbReference type="InterPro" id="IPR020806">
    <property type="entry name" value="PKS_PP-bd"/>
</dbReference>